<evidence type="ECO:0000256" key="3">
    <source>
        <dbReference type="SAM" id="MobiDB-lite"/>
    </source>
</evidence>
<dbReference type="Gene3D" id="3.40.50.850">
    <property type="entry name" value="Isochorismatase-like"/>
    <property type="match status" value="1"/>
</dbReference>
<dbReference type="InterPro" id="IPR036380">
    <property type="entry name" value="Isochorismatase-like_sf"/>
</dbReference>
<dbReference type="EMBL" id="NAJQ01000064">
    <property type="protein sequence ID" value="TKA80742.1"/>
    <property type="molecule type" value="Genomic_DNA"/>
</dbReference>
<accession>A0A4U0XSM1</accession>
<keyword evidence="2" id="KW-0378">Hydrolase</keyword>
<sequence>MKPRTPTTSHGRNLRPQRPSSPLHYTAAQTALLLLDYQGFIISQLAETGTAALATAARMRTWALEHGVTVVHSIVDVHATPPAVCKGGPRIVAMLAGIRDDREAVEEPESVAFGGERGEFVVLKPPGVISGLKSRGAMELLGDRGIRSLIICGLSTSGAVMRTAVPATDDGFVVSVISDACADRKEGVHEMVLGTLLPNRVHVASADEFLGEWEKVGGGGKGKEDKRA</sequence>
<feature type="domain" description="Isochorismatase-like" evidence="4">
    <location>
        <begin position="30"/>
        <end position="207"/>
    </location>
</feature>
<dbReference type="InterPro" id="IPR000868">
    <property type="entry name" value="Isochorismatase-like_dom"/>
</dbReference>
<keyword evidence="6" id="KW-1185">Reference proteome</keyword>
<dbReference type="PANTHER" id="PTHR43540:SF1">
    <property type="entry name" value="ISOCHORISMATASE HYDROLASE"/>
    <property type="match status" value="1"/>
</dbReference>
<dbReference type="PANTHER" id="PTHR43540">
    <property type="entry name" value="PEROXYUREIDOACRYLATE/UREIDOACRYLATE AMIDOHYDROLASE-RELATED"/>
    <property type="match status" value="1"/>
</dbReference>
<dbReference type="AlphaFoldDB" id="A0A4U0XSM1"/>
<protein>
    <recommendedName>
        <fullName evidence="4">Isochorismatase-like domain-containing protein</fullName>
    </recommendedName>
</protein>
<dbReference type="Proteomes" id="UP000309340">
    <property type="component" value="Unassembled WGS sequence"/>
</dbReference>
<dbReference type="GO" id="GO:0016787">
    <property type="term" value="F:hydrolase activity"/>
    <property type="evidence" value="ECO:0007669"/>
    <property type="project" value="UniProtKB-KW"/>
</dbReference>
<dbReference type="SUPFAM" id="SSF52499">
    <property type="entry name" value="Isochorismatase-like hydrolases"/>
    <property type="match status" value="1"/>
</dbReference>
<evidence type="ECO:0000313" key="5">
    <source>
        <dbReference type="EMBL" id="TKA80742.1"/>
    </source>
</evidence>
<comment type="similarity">
    <text evidence="1">Belongs to the isochorismatase family.</text>
</comment>
<evidence type="ECO:0000313" key="6">
    <source>
        <dbReference type="Proteomes" id="UP000309340"/>
    </source>
</evidence>
<organism evidence="5 6">
    <name type="scientific">Friedmanniomyces simplex</name>
    <dbReference type="NCBI Taxonomy" id="329884"/>
    <lineage>
        <taxon>Eukaryota</taxon>
        <taxon>Fungi</taxon>
        <taxon>Dikarya</taxon>
        <taxon>Ascomycota</taxon>
        <taxon>Pezizomycotina</taxon>
        <taxon>Dothideomycetes</taxon>
        <taxon>Dothideomycetidae</taxon>
        <taxon>Mycosphaerellales</taxon>
        <taxon>Teratosphaeriaceae</taxon>
        <taxon>Friedmanniomyces</taxon>
    </lineage>
</organism>
<comment type="caution">
    <text evidence="5">The sequence shown here is derived from an EMBL/GenBank/DDBJ whole genome shotgun (WGS) entry which is preliminary data.</text>
</comment>
<gene>
    <name evidence="5" type="ORF">B0A55_02687</name>
</gene>
<dbReference type="InterPro" id="IPR050272">
    <property type="entry name" value="Isochorismatase-like_hydrls"/>
</dbReference>
<feature type="region of interest" description="Disordered" evidence="3">
    <location>
        <begin position="1"/>
        <end position="21"/>
    </location>
</feature>
<evidence type="ECO:0000256" key="1">
    <source>
        <dbReference type="ARBA" id="ARBA00006336"/>
    </source>
</evidence>
<proteinExistence type="inferred from homology"/>
<feature type="compositionally biased region" description="Polar residues" evidence="3">
    <location>
        <begin position="1"/>
        <end position="11"/>
    </location>
</feature>
<evidence type="ECO:0000256" key="2">
    <source>
        <dbReference type="ARBA" id="ARBA00022801"/>
    </source>
</evidence>
<name>A0A4U0XSM1_9PEZI</name>
<reference evidence="5 6" key="1">
    <citation type="submission" date="2017-03" db="EMBL/GenBank/DDBJ databases">
        <title>Genomes of endolithic fungi from Antarctica.</title>
        <authorList>
            <person name="Coleine C."/>
            <person name="Masonjones S."/>
            <person name="Stajich J.E."/>
        </authorList>
    </citation>
    <scope>NUCLEOTIDE SEQUENCE [LARGE SCALE GENOMIC DNA]</scope>
    <source>
        <strain evidence="5 6">CCFEE 5184</strain>
    </source>
</reference>
<evidence type="ECO:0000259" key="4">
    <source>
        <dbReference type="Pfam" id="PF00857"/>
    </source>
</evidence>
<dbReference type="OrthoDB" id="1739143at2759"/>
<dbReference type="Pfam" id="PF00857">
    <property type="entry name" value="Isochorismatase"/>
    <property type="match status" value="1"/>
</dbReference>